<feature type="region of interest" description="Disordered" evidence="1">
    <location>
        <begin position="142"/>
        <end position="241"/>
    </location>
</feature>
<protein>
    <recommendedName>
        <fullName evidence="5">Glycine zipper domain-containing protein</fullName>
    </recommendedName>
</protein>
<sequence>MRFWMLLAVACVAVTARSPERSHDLRFVMPVASIDFVESRVLESRHGNANQANNPTGRYERSGFKNGGRVGAAIGATVGGVAGTVGGGIAGTAIAGPAGGVVGAAFGVTGGIYAGIPVGRKIGSKIGATGGRVVDKVVAHKDAKAKANAPPPVVGKKKFSRSQAMVPSRAEPAQQKTTPSKATAAGPTKPGIISRAKGSIKTSLRNAVTPTANKMFGAKPPRPPSAGRSGGSQAVVAKRKR</sequence>
<feature type="compositionally biased region" description="Polar residues" evidence="1">
    <location>
        <begin position="200"/>
        <end position="212"/>
    </location>
</feature>
<name>A0A6G0WCR1_9STRA</name>
<evidence type="ECO:0000256" key="2">
    <source>
        <dbReference type="SAM" id="SignalP"/>
    </source>
</evidence>
<evidence type="ECO:0000313" key="3">
    <source>
        <dbReference type="EMBL" id="KAF0724128.1"/>
    </source>
</evidence>
<feature type="chain" id="PRO_5026361333" description="Glycine zipper domain-containing protein" evidence="2">
    <location>
        <begin position="17"/>
        <end position="241"/>
    </location>
</feature>
<evidence type="ECO:0008006" key="5">
    <source>
        <dbReference type="Google" id="ProtNLM"/>
    </source>
</evidence>
<dbReference type="Proteomes" id="UP000481153">
    <property type="component" value="Unassembled WGS sequence"/>
</dbReference>
<comment type="caution">
    <text evidence="3">The sequence shown here is derived from an EMBL/GenBank/DDBJ whole genome shotgun (WGS) entry which is preliminary data.</text>
</comment>
<reference evidence="3 4" key="1">
    <citation type="submission" date="2019-07" db="EMBL/GenBank/DDBJ databases">
        <title>Genomics analysis of Aphanomyces spp. identifies a new class of oomycete effector associated with host adaptation.</title>
        <authorList>
            <person name="Gaulin E."/>
        </authorList>
    </citation>
    <scope>NUCLEOTIDE SEQUENCE [LARGE SCALE GENOMIC DNA]</scope>
    <source>
        <strain evidence="3 4">ATCC 201684</strain>
    </source>
</reference>
<dbReference type="EMBL" id="VJMJ01000281">
    <property type="protein sequence ID" value="KAF0724128.1"/>
    <property type="molecule type" value="Genomic_DNA"/>
</dbReference>
<dbReference type="VEuPathDB" id="FungiDB:AeMF1_018684"/>
<dbReference type="AlphaFoldDB" id="A0A6G0WCR1"/>
<keyword evidence="4" id="KW-1185">Reference proteome</keyword>
<proteinExistence type="predicted"/>
<feature type="signal peptide" evidence="2">
    <location>
        <begin position="1"/>
        <end position="16"/>
    </location>
</feature>
<accession>A0A6G0WCR1</accession>
<gene>
    <name evidence="3" type="ORF">Ae201684_017137</name>
</gene>
<evidence type="ECO:0000256" key="1">
    <source>
        <dbReference type="SAM" id="MobiDB-lite"/>
    </source>
</evidence>
<keyword evidence="2" id="KW-0732">Signal</keyword>
<evidence type="ECO:0000313" key="4">
    <source>
        <dbReference type="Proteomes" id="UP000481153"/>
    </source>
</evidence>
<organism evidence="3 4">
    <name type="scientific">Aphanomyces euteiches</name>
    <dbReference type="NCBI Taxonomy" id="100861"/>
    <lineage>
        <taxon>Eukaryota</taxon>
        <taxon>Sar</taxon>
        <taxon>Stramenopiles</taxon>
        <taxon>Oomycota</taxon>
        <taxon>Saprolegniomycetes</taxon>
        <taxon>Saprolegniales</taxon>
        <taxon>Verrucalvaceae</taxon>
        <taxon>Aphanomyces</taxon>
    </lineage>
</organism>